<comment type="caution">
    <text evidence="1">The sequence shown here is derived from an EMBL/GenBank/DDBJ whole genome shotgun (WGS) entry which is preliminary data.</text>
</comment>
<gene>
    <name evidence="1" type="ORF">DSM3645_12561</name>
</gene>
<dbReference type="Proteomes" id="UP000004358">
    <property type="component" value="Unassembled WGS sequence"/>
</dbReference>
<dbReference type="STRING" id="314230.DSM3645_12561"/>
<dbReference type="EMBL" id="AANZ01000007">
    <property type="protein sequence ID" value="EAQ80851.1"/>
    <property type="molecule type" value="Genomic_DNA"/>
</dbReference>
<evidence type="ECO:0000313" key="1">
    <source>
        <dbReference type="EMBL" id="EAQ80851.1"/>
    </source>
</evidence>
<proteinExistence type="predicted"/>
<dbReference type="AlphaFoldDB" id="A3ZRT2"/>
<reference evidence="1 2" key="1">
    <citation type="submission" date="2006-02" db="EMBL/GenBank/DDBJ databases">
        <authorList>
            <person name="Amann R."/>
            <person name="Ferriera S."/>
            <person name="Johnson J."/>
            <person name="Kravitz S."/>
            <person name="Halpern A."/>
            <person name="Remington K."/>
            <person name="Beeson K."/>
            <person name="Tran B."/>
            <person name="Rogers Y.-H."/>
            <person name="Friedman R."/>
            <person name="Venter J.C."/>
        </authorList>
    </citation>
    <scope>NUCLEOTIDE SEQUENCE [LARGE SCALE GENOMIC DNA]</scope>
    <source>
        <strain evidence="1 2">DSM 3645</strain>
    </source>
</reference>
<organism evidence="1 2">
    <name type="scientific">Blastopirellula marina DSM 3645</name>
    <dbReference type="NCBI Taxonomy" id="314230"/>
    <lineage>
        <taxon>Bacteria</taxon>
        <taxon>Pseudomonadati</taxon>
        <taxon>Planctomycetota</taxon>
        <taxon>Planctomycetia</taxon>
        <taxon>Pirellulales</taxon>
        <taxon>Pirellulaceae</taxon>
        <taxon>Blastopirellula</taxon>
    </lineage>
</organism>
<sequence length="52" mass="5997">MTIEDDIELRDGRLRFCSQRLSPTKQFAEQRKASIAWAIQNVQADDQSGDTR</sequence>
<protein>
    <submittedName>
        <fullName evidence="1">Uncharacterized protein</fullName>
    </submittedName>
</protein>
<accession>A3ZRT2</accession>
<dbReference type="HOGENOM" id="CLU_3077303_0_0_0"/>
<name>A3ZRT2_9BACT</name>
<evidence type="ECO:0000313" key="2">
    <source>
        <dbReference type="Proteomes" id="UP000004358"/>
    </source>
</evidence>